<dbReference type="HOGENOM" id="CLU_136176_0_0_10"/>
<name>B3ECV5_CHLL2</name>
<dbReference type="InterPro" id="IPR047142">
    <property type="entry name" value="OryJ/VirC-like"/>
</dbReference>
<gene>
    <name evidence="2" type="ordered locus">Clim_1314</name>
</gene>
<organism evidence="2 3">
    <name type="scientific">Chlorobium limicola (strain DSM 245 / NBRC 103803 / 6330)</name>
    <dbReference type="NCBI Taxonomy" id="290315"/>
    <lineage>
        <taxon>Bacteria</taxon>
        <taxon>Pseudomonadati</taxon>
        <taxon>Chlorobiota</taxon>
        <taxon>Chlorobiia</taxon>
        <taxon>Chlorobiales</taxon>
        <taxon>Chlorobiaceae</taxon>
        <taxon>Chlorobium/Pelodictyon group</taxon>
        <taxon>Chlorobium</taxon>
    </lineage>
</organism>
<dbReference type="SUPFAM" id="SSF51182">
    <property type="entry name" value="RmlC-like cupins"/>
    <property type="match status" value="1"/>
</dbReference>
<dbReference type="InterPro" id="IPR013096">
    <property type="entry name" value="Cupin_2"/>
</dbReference>
<dbReference type="CDD" id="cd02236">
    <property type="entry name" value="cupin_CV2614-like"/>
    <property type="match status" value="1"/>
</dbReference>
<evidence type="ECO:0000259" key="1">
    <source>
        <dbReference type="Pfam" id="PF07883"/>
    </source>
</evidence>
<dbReference type="STRING" id="290315.Clim_1314"/>
<dbReference type="InterPro" id="IPR011051">
    <property type="entry name" value="RmlC_Cupin_sf"/>
</dbReference>
<accession>B3ECV5</accession>
<dbReference type="KEGG" id="cli:Clim_1314"/>
<dbReference type="InterPro" id="IPR014710">
    <property type="entry name" value="RmlC-like_jellyroll"/>
</dbReference>
<dbReference type="Gene3D" id="2.60.120.10">
    <property type="entry name" value="Jelly Rolls"/>
    <property type="match status" value="1"/>
</dbReference>
<reference evidence="2 3" key="1">
    <citation type="submission" date="2008-05" db="EMBL/GenBank/DDBJ databases">
        <title>Complete sequence of Chlorobium limicola DSM 245.</title>
        <authorList>
            <consortium name="US DOE Joint Genome Institute"/>
            <person name="Lucas S."/>
            <person name="Copeland A."/>
            <person name="Lapidus A."/>
            <person name="Glavina del Rio T."/>
            <person name="Dalin E."/>
            <person name="Tice H."/>
            <person name="Bruce D."/>
            <person name="Goodwin L."/>
            <person name="Pitluck S."/>
            <person name="Schmutz J."/>
            <person name="Larimer F."/>
            <person name="Land M."/>
            <person name="Hauser L."/>
            <person name="Kyrpides N."/>
            <person name="Ovchinnikova G."/>
            <person name="Zhao F."/>
            <person name="Li T."/>
            <person name="Liu Z."/>
            <person name="Overmann J."/>
            <person name="Bryant D.A."/>
            <person name="Richardson P."/>
        </authorList>
    </citation>
    <scope>NUCLEOTIDE SEQUENCE [LARGE SCALE GENOMIC DNA]</scope>
    <source>
        <strain evidence="3">DSM 245 / NBRC 103803 / 6330</strain>
    </source>
</reference>
<dbReference type="Pfam" id="PF07883">
    <property type="entry name" value="Cupin_2"/>
    <property type="match status" value="1"/>
</dbReference>
<dbReference type="PANTHER" id="PTHR36156:SF2">
    <property type="entry name" value="CUPIN TYPE-2 DOMAIN-CONTAINING PROTEIN"/>
    <property type="match status" value="1"/>
</dbReference>
<proteinExistence type="predicted"/>
<sequence>MIRDCFVRKTQFPISKVLSAIVISVLLAVFQLPDDSLHAEEYRNVTVRKVLVTGTTSDGKKVRYPRTNDAEVTVLVVDVPPGGSTGWHYHPVPVYAYMLEGELAVEMENGTVNLFRKGDAIIEMVDTAHNGYNPGNEKASLVVFYTGAAGVPNVVKEKTPELEGQR</sequence>
<dbReference type="AlphaFoldDB" id="B3ECV5"/>
<dbReference type="Proteomes" id="UP000008841">
    <property type="component" value="Chromosome"/>
</dbReference>
<feature type="domain" description="Cupin type-2" evidence="1">
    <location>
        <begin position="76"/>
        <end position="144"/>
    </location>
</feature>
<dbReference type="RefSeq" id="WP_012466257.1">
    <property type="nucleotide sequence ID" value="NC_010803.1"/>
</dbReference>
<protein>
    <submittedName>
        <fullName evidence="2">Cupin 2 conserved barrel domain protein</fullName>
    </submittedName>
</protein>
<evidence type="ECO:0000313" key="2">
    <source>
        <dbReference type="EMBL" id="ACD90380.1"/>
    </source>
</evidence>
<dbReference type="PANTHER" id="PTHR36156">
    <property type="entry name" value="SLR2101 PROTEIN"/>
    <property type="match status" value="1"/>
</dbReference>
<evidence type="ECO:0000313" key="3">
    <source>
        <dbReference type="Proteomes" id="UP000008841"/>
    </source>
</evidence>
<dbReference type="EMBL" id="CP001097">
    <property type="protein sequence ID" value="ACD90380.1"/>
    <property type="molecule type" value="Genomic_DNA"/>
</dbReference>
<dbReference type="OrthoDB" id="287220at2"/>
<dbReference type="eggNOG" id="COG1917">
    <property type="taxonomic scope" value="Bacteria"/>
</dbReference>